<evidence type="ECO:0000256" key="2">
    <source>
        <dbReference type="SAM" id="MobiDB-lite"/>
    </source>
</evidence>
<organism evidence="4 5">
    <name type="scientific">Bdellovibrio svalbardensis</name>
    <dbReference type="NCBI Taxonomy" id="2972972"/>
    <lineage>
        <taxon>Bacteria</taxon>
        <taxon>Pseudomonadati</taxon>
        <taxon>Bdellovibrionota</taxon>
        <taxon>Bdellovibrionia</taxon>
        <taxon>Bdellovibrionales</taxon>
        <taxon>Pseudobdellovibrionaceae</taxon>
        <taxon>Bdellovibrio</taxon>
    </lineage>
</organism>
<protein>
    <submittedName>
        <fullName evidence="4">Uncharacterized protein</fullName>
    </submittedName>
</protein>
<evidence type="ECO:0000256" key="1">
    <source>
        <dbReference type="SAM" id="Coils"/>
    </source>
</evidence>
<keyword evidence="5" id="KW-1185">Reference proteome</keyword>
<feature type="compositionally biased region" description="Low complexity" evidence="2">
    <location>
        <begin position="76"/>
        <end position="96"/>
    </location>
</feature>
<keyword evidence="1" id="KW-0175">Coiled coil</keyword>
<comment type="caution">
    <text evidence="4">The sequence shown here is derived from an EMBL/GenBank/DDBJ whole genome shotgun (WGS) entry which is preliminary data.</text>
</comment>
<feature type="compositionally biased region" description="Low complexity" evidence="2">
    <location>
        <begin position="49"/>
        <end position="60"/>
    </location>
</feature>
<feature type="region of interest" description="Disordered" evidence="2">
    <location>
        <begin position="47"/>
        <end position="104"/>
    </location>
</feature>
<evidence type="ECO:0000313" key="4">
    <source>
        <dbReference type="EMBL" id="MDG0817116.1"/>
    </source>
</evidence>
<dbReference type="RefSeq" id="WP_277578592.1">
    <property type="nucleotide sequence ID" value="NZ_JANRMI010000003.1"/>
</dbReference>
<feature type="chain" id="PRO_5047412853" evidence="3">
    <location>
        <begin position="31"/>
        <end position="734"/>
    </location>
</feature>
<evidence type="ECO:0000313" key="5">
    <source>
        <dbReference type="Proteomes" id="UP001152321"/>
    </source>
</evidence>
<sequence length="734" mass="80130">MKKTKFHRSAMMLALSLTIAIPQMPMYARAAQDQSAENLFPFDLFGEPDSTSDTTDTSDTGLVNTTPVIRTGGQQGKKNGNGNNNNTGKPNTGKPTMRPVSGSAIPESLSCPLFENKPHAELITAIDALTSEVRASQECSNEPSVKSLQDNGKTIKESISAIETVMATQDPNQVNTAQIDQTMTSTLQAVSNVGDILNNNAFLNSKCGRQTMSTGKVLLAFNDVINGIAPYALFAVSMNAALAPALPFVIGGVVATAGISAMSKMIDANTLDMTIPEHRKAVLQNTCQFTKVAKKVRFMQLAQSGKIDKITQELEKDVALYKNTFSKPSGELSALLKYKDTASRNINEIEKQLASDRTDLATVESQITQNNDDLMVCTMAQELVNWSQDGRSFPASVFNNLDVASSQANKSQRLQAITMKSLNMTSLRRISELAPQAGESEAALRSCAQAARSWITGIRQSLAATASIIGQNKIALENELNQNMEYRSWKVQYNRIQVQKITVQRVGKAMQELAKDNSIIDRSELAQRMMILKSGLFGVNRSWSFGKPPVLAWIDHTRTMHSQSVSAFLAGVQALKSGSWSLTDTGQGKTLVYNSVGYGYMYQDPKKQVQDAKTMKTLGNFTLEYLPLGSRENELVCQQLEGAWLDWSAAMDHLGAIQFFCDMIDPVLDVKMDASVVTACRGNTQLNGRTLTDSYVNQAKKILINKGYQAEANLVSSKLKELQCPVPAVSVMNQ</sequence>
<gene>
    <name evidence="4" type="ORF">NWE73_12110</name>
</gene>
<name>A0ABT6DKD9_9BACT</name>
<dbReference type="Proteomes" id="UP001152321">
    <property type="component" value="Unassembled WGS sequence"/>
</dbReference>
<keyword evidence="3" id="KW-0732">Signal</keyword>
<feature type="signal peptide" evidence="3">
    <location>
        <begin position="1"/>
        <end position="30"/>
    </location>
</feature>
<dbReference type="EMBL" id="JANRMI010000003">
    <property type="protein sequence ID" value="MDG0817116.1"/>
    <property type="molecule type" value="Genomic_DNA"/>
</dbReference>
<accession>A0ABT6DKD9</accession>
<proteinExistence type="predicted"/>
<evidence type="ECO:0000256" key="3">
    <source>
        <dbReference type="SAM" id="SignalP"/>
    </source>
</evidence>
<feature type="coiled-coil region" evidence="1">
    <location>
        <begin position="339"/>
        <end position="366"/>
    </location>
</feature>
<reference evidence="4" key="1">
    <citation type="submission" date="2022-08" db="EMBL/GenBank/DDBJ databases">
        <title>Novel Bdellovibrio Species Isolated from Svalbard: Designation Bdellovibrio svalbardensis.</title>
        <authorList>
            <person name="Mitchell R.J."/>
            <person name="Choi S.Y."/>
        </authorList>
    </citation>
    <scope>NUCLEOTIDE SEQUENCE</scope>
    <source>
        <strain evidence="4">PAP01</strain>
    </source>
</reference>